<protein>
    <submittedName>
        <fullName evidence="1">Uncharacterized protein</fullName>
    </submittedName>
</protein>
<sequence length="125" mass="14397">MVRYGRFRLTGDGDCFRTASLIENSRHPRDNSFVRYEPSPDANASIQDAPDVPVRRVQYGWLLDIYYVEFITDVAYLLNNVRVPYPLVRVKECKTNGLDAALPENPLVIYRRIQSPEVIHLDAIT</sequence>
<name>A0A0K6FZA9_9AGAM</name>
<reference evidence="1 2" key="1">
    <citation type="submission" date="2015-07" db="EMBL/GenBank/DDBJ databases">
        <authorList>
            <person name="Noorani M."/>
        </authorList>
    </citation>
    <scope>NUCLEOTIDE SEQUENCE [LARGE SCALE GENOMIC DNA]</scope>
    <source>
        <strain evidence="1">BBA 69670</strain>
    </source>
</reference>
<dbReference type="EMBL" id="CYGV01001232">
    <property type="protein sequence ID" value="CUA71327.1"/>
    <property type="molecule type" value="Genomic_DNA"/>
</dbReference>
<accession>A0A0K6FZA9</accession>
<gene>
    <name evidence="1" type="ORF">RSOLAG22IIIB_09509</name>
</gene>
<proteinExistence type="predicted"/>
<evidence type="ECO:0000313" key="2">
    <source>
        <dbReference type="Proteomes" id="UP000044841"/>
    </source>
</evidence>
<dbReference type="Proteomes" id="UP000044841">
    <property type="component" value="Unassembled WGS sequence"/>
</dbReference>
<dbReference type="AlphaFoldDB" id="A0A0K6FZA9"/>
<organism evidence="1 2">
    <name type="scientific">Rhizoctonia solani</name>
    <dbReference type="NCBI Taxonomy" id="456999"/>
    <lineage>
        <taxon>Eukaryota</taxon>
        <taxon>Fungi</taxon>
        <taxon>Dikarya</taxon>
        <taxon>Basidiomycota</taxon>
        <taxon>Agaricomycotina</taxon>
        <taxon>Agaricomycetes</taxon>
        <taxon>Cantharellales</taxon>
        <taxon>Ceratobasidiaceae</taxon>
        <taxon>Rhizoctonia</taxon>
    </lineage>
</organism>
<evidence type="ECO:0000313" key="1">
    <source>
        <dbReference type="EMBL" id="CUA71327.1"/>
    </source>
</evidence>
<keyword evidence="2" id="KW-1185">Reference proteome</keyword>